<protein>
    <submittedName>
        <fullName evidence="2">Uncharacterized protein</fullName>
    </submittedName>
</protein>
<keyword evidence="3" id="KW-1185">Reference proteome</keyword>
<dbReference type="OMA" id="WKATCED"/>
<dbReference type="InParanoid" id="C1E876"/>
<accession>C1E876</accession>
<evidence type="ECO:0000313" key="2">
    <source>
        <dbReference type="EMBL" id="ACO64102.1"/>
    </source>
</evidence>
<proteinExistence type="predicted"/>
<dbReference type="Proteomes" id="UP000002009">
    <property type="component" value="Chromosome 6"/>
</dbReference>
<organism evidence="2 3">
    <name type="scientific">Micromonas commoda (strain RCC299 / NOUM17 / CCMP2709)</name>
    <name type="common">Picoplanktonic green alga</name>
    <dbReference type="NCBI Taxonomy" id="296587"/>
    <lineage>
        <taxon>Eukaryota</taxon>
        <taxon>Viridiplantae</taxon>
        <taxon>Chlorophyta</taxon>
        <taxon>Mamiellophyceae</taxon>
        <taxon>Mamiellales</taxon>
        <taxon>Mamiellaceae</taxon>
        <taxon>Micromonas</taxon>
    </lineage>
</organism>
<evidence type="ECO:0000313" key="3">
    <source>
        <dbReference type="Proteomes" id="UP000002009"/>
    </source>
</evidence>
<dbReference type="KEGG" id="mis:MICPUN_59274"/>
<evidence type="ECO:0000256" key="1">
    <source>
        <dbReference type="SAM" id="MobiDB-lite"/>
    </source>
</evidence>
<dbReference type="OrthoDB" id="498723at2759"/>
<reference evidence="2 3" key="1">
    <citation type="journal article" date="2009" name="Science">
        <title>Green evolution and dynamic adaptations revealed by genomes of the marine picoeukaryotes Micromonas.</title>
        <authorList>
            <person name="Worden A.Z."/>
            <person name="Lee J.H."/>
            <person name="Mock T."/>
            <person name="Rouze P."/>
            <person name="Simmons M.P."/>
            <person name="Aerts A.L."/>
            <person name="Allen A.E."/>
            <person name="Cuvelier M.L."/>
            <person name="Derelle E."/>
            <person name="Everett M.V."/>
            <person name="Foulon E."/>
            <person name="Grimwood J."/>
            <person name="Gundlach H."/>
            <person name="Henrissat B."/>
            <person name="Napoli C."/>
            <person name="McDonald S.M."/>
            <person name="Parker M.S."/>
            <person name="Rombauts S."/>
            <person name="Salamov A."/>
            <person name="Von Dassow P."/>
            <person name="Badger J.H."/>
            <person name="Coutinho P.M."/>
            <person name="Demir E."/>
            <person name="Dubchak I."/>
            <person name="Gentemann C."/>
            <person name="Eikrem W."/>
            <person name="Gready J.E."/>
            <person name="John U."/>
            <person name="Lanier W."/>
            <person name="Lindquist E.A."/>
            <person name="Lucas S."/>
            <person name="Mayer K.F."/>
            <person name="Moreau H."/>
            <person name="Not F."/>
            <person name="Otillar R."/>
            <person name="Panaud O."/>
            <person name="Pangilinan J."/>
            <person name="Paulsen I."/>
            <person name="Piegu B."/>
            <person name="Poliakov A."/>
            <person name="Robbens S."/>
            <person name="Schmutz J."/>
            <person name="Toulza E."/>
            <person name="Wyss T."/>
            <person name="Zelensky A."/>
            <person name="Zhou K."/>
            <person name="Armbrust E.V."/>
            <person name="Bhattacharya D."/>
            <person name="Goodenough U.W."/>
            <person name="Van de Peer Y."/>
            <person name="Grigoriev I.V."/>
        </authorList>
    </citation>
    <scope>NUCLEOTIDE SEQUENCE [LARGE SCALE GENOMIC DNA]</scope>
    <source>
        <strain evidence="3">RCC299 / NOUM17</strain>
    </source>
</reference>
<dbReference type="RefSeq" id="XP_002502844.1">
    <property type="nucleotide sequence ID" value="XM_002502798.1"/>
</dbReference>
<name>C1E876_MICCC</name>
<dbReference type="GeneID" id="8244495"/>
<feature type="compositionally biased region" description="Low complexity" evidence="1">
    <location>
        <begin position="46"/>
        <end position="60"/>
    </location>
</feature>
<dbReference type="EMBL" id="CP001327">
    <property type="protein sequence ID" value="ACO64102.1"/>
    <property type="molecule type" value="Genomic_DNA"/>
</dbReference>
<feature type="compositionally biased region" description="Polar residues" evidence="1">
    <location>
        <begin position="69"/>
        <end position="80"/>
    </location>
</feature>
<sequence>MTTTSASLLCSVSIATIRRGWRGASSSGRTPSAHETVPAAVHAPRIRAPPLRRTPRAPGAVAEPPGPTSPLTDTSSSNWRDNPFARYCDDAMAIPEVVEGLRVLEQTHPEIDGNVVLFAVWRATRGGDARPMSHAALRKATKISERWRWRVTDGLARVEASLRGPDLAESPQAANLAAAVAALGDEVDDVARAALFELAASEAWWSDGDDAGGGGDDAGDALAYESGKATVRGPTAVAAANLRMYLLEYLGARFIANEWRRVRGVLDGCLAVGGVDAHADIIGIVDARGGTVGDAPSSSSGMSDEAWRAVRGCVDLTMTKPRRDRPGEANRRYIDARRNLRDADRLWKATCEDYRRARRTVKHARHEVHKSRKAVRVEFR</sequence>
<gene>
    <name evidence="2" type="ORF">MICPUN_59274</name>
</gene>
<feature type="region of interest" description="Disordered" evidence="1">
    <location>
        <begin position="21"/>
        <end position="80"/>
    </location>
</feature>
<dbReference type="AlphaFoldDB" id="C1E876"/>